<feature type="transmembrane region" description="Helical" evidence="1">
    <location>
        <begin position="6"/>
        <end position="27"/>
    </location>
</feature>
<reference evidence="2 3" key="1">
    <citation type="submission" date="2020-05" db="EMBL/GenBank/DDBJ databases">
        <title>Bremerella alba sp. nov., a novel planctomycete isolated from the surface of the macroalga Fucus spiralis.</title>
        <authorList>
            <person name="Godinho O."/>
            <person name="Botelho R."/>
            <person name="Albuquerque L."/>
            <person name="Wiegand S."/>
            <person name="Da Costa M.S."/>
            <person name="Lobo-Da-Cunha A."/>
            <person name="Jogler C."/>
            <person name="Lage O.M."/>
        </authorList>
    </citation>
    <scope>NUCLEOTIDE SEQUENCE [LARGE SCALE GENOMIC DNA]</scope>
    <source>
        <strain evidence="2 3">FF15</strain>
    </source>
</reference>
<dbReference type="AlphaFoldDB" id="A0A7V8V737"/>
<organism evidence="2 3">
    <name type="scientific">Bremerella alba</name>
    <dbReference type="NCBI Taxonomy" id="980252"/>
    <lineage>
        <taxon>Bacteria</taxon>
        <taxon>Pseudomonadati</taxon>
        <taxon>Planctomycetota</taxon>
        <taxon>Planctomycetia</taxon>
        <taxon>Pirellulales</taxon>
        <taxon>Pirellulaceae</taxon>
        <taxon>Bremerella</taxon>
    </lineage>
</organism>
<protein>
    <submittedName>
        <fullName evidence="2">Uncharacterized protein</fullName>
    </submittedName>
</protein>
<keyword evidence="3" id="KW-1185">Reference proteome</keyword>
<keyword evidence="1" id="KW-0472">Membrane</keyword>
<sequence>MLRGPLLMIVSVIFSGMFSAIVANLCVESLGMLEGHAMGVMFITGMATFLGLTFLIYWLGYY</sequence>
<name>A0A7V8V737_9BACT</name>
<gene>
    <name evidence="2" type="ORF">HOV93_33760</name>
</gene>
<comment type="caution">
    <text evidence="2">The sequence shown here is derived from an EMBL/GenBank/DDBJ whole genome shotgun (WGS) entry which is preliminary data.</text>
</comment>
<evidence type="ECO:0000256" key="1">
    <source>
        <dbReference type="SAM" id="Phobius"/>
    </source>
</evidence>
<dbReference type="EMBL" id="JABRWO010000009">
    <property type="protein sequence ID" value="MBA2116187.1"/>
    <property type="molecule type" value="Genomic_DNA"/>
</dbReference>
<dbReference type="RefSeq" id="WP_207397607.1">
    <property type="nucleotide sequence ID" value="NZ_JABRWO010000009.1"/>
</dbReference>
<keyword evidence="1" id="KW-1133">Transmembrane helix</keyword>
<evidence type="ECO:0000313" key="3">
    <source>
        <dbReference type="Proteomes" id="UP000551616"/>
    </source>
</evidence>
<feature type="transmembrane region" description="Helical" evidence="1">
    <location>
        <begin position="39"/>
        <end position="59"/>
    </location>
</feature>
<proteinExistence type="predicted"/>
<evidence type="ECO:0000313" key="2">
    <source>
        <dbReference type="EMBL" id="MBA2116187.1"/>
    </source>
</evidence>
<accession>A0A7V8V737</accession>
<dbReference type="Proteomes" id="UP000551616">
    <property type="component" value="Unassembled WGS sequence"/>
</dbReference>
<keyword evidence="1" id="KW-0812">Transmembrane</keyword>